<dbReference type="InterPro" id="IPR036509">
    <property type="entry name" value="Met_Sox_Rdtase_MsrA_sf"/>
</dbReference>
<dbReference type="PANTHER" id="PTHR43774:SF1">
    <property type="entry name" value="PEPTIDE METHIONINE SULFOXIDE REDUCTASE MSRA 2"/>
    <property type="match status" value="1"/>
</dbReference>
<keyword evidence="1 4" id="KW-0560">Oxidoreductase</keyword>
<evidence type="ECO:0000313" key="7">
    <source>
        <dbReference type="EMBL" id="BBE51372.1"/>
    </source>
</evidence>
<dbReference type="Pfam" id="PF01625">
    <property type="entry name" value="PMSR"/>
    <property type="match status" value="1"/>
</dbReference>
<dbReference type="EMBL" id="AP018738">
    <property type="protein sequence ID" value="BBE51372.1"/>
    <property type="molecule type" value="Genomic_DNA"/>
</dbReference>
<evidence type="ECO:0000256" key="3">
    <source>
        <dbReference type="ARBA" id="ARBA00048782"/>
    </source>
</evidence>
<dbReference type="KEGG" id="fam:OYT1_ch1844"/>
<feature type="active site" evidence="4">
    <location>
        <position position="38"/>
    </location>
</feature>
<protein>
    <recommendedName>
        <fullName evidence="4">Peptide methionine sulfoxide reductase MsrA</fullName>
        <shortName evidence="4">Protein-methionine-S-oxide reductase</shortName>
        <ecNumber evidence="4">1.8.4.11</ecNumber>
    </recommendedName>
    <alternativeName>
        <fullName evidence="4">Peptide-methionine (S)-S-oxide reductase</fullName>
        <shortName evidence="4">Peptide Met(O) reductase</shortName>
    </alternativeName>
</protein>
<evidence type="ECO:0000256" key="2">
    <source>
        <dbReference type="ARBA" id="ARBA00047806"/>
    </source>
</evidence>
<comment type="similarity">
    <text evidence="4">Belongs to the MsrA Met sulfoxide reductase family.</text>
</comment>
<accession>A0A2Z6GDE2</accession>
<dbReference type="EC" id="1.8.4.11" evidence="4"/>
<dbReference type="HAMAP" id="MF_01401">
    <property type="entry name" value="MsrA"/>
    <property type="match status" value="1"/>
</dbReference>
<evidence type="ECO:0000256" key="5">
    <source>
        <dbReference type="SAM" id="SignalP"/>
    </source>
</evidence>
<gene>
    <name evidence="4" type="primary">msrA</name>
    <name evidence="7" type="ORF">OYT1_ch1844</name>
</gene>
<feature type="chain" id="PRO_5017192415" description="Peptide methionine sulfoxide reductase MsrA" evidence="5">
    <location>
        <begin position="19"/>
        <end position="193"/>
    </location>
</feature>
<keyword evidence="8" id="KW-1185">Reference proteome</keyword>
<reference evidence="7 8" key="1">
    <citation type="submission" date="2018-06" db="EMBL/GenBank/DDBJ databases">
        <title>OYT1 Genome Sequencing.</title>
        <authorList>
            <person name="Kato S."/>
            <person name="Itoh T."/>
            <person name="Ohkuma M."/>
        </authorList>
    </citation>
    <scope>NUCLEOTIDE SEQUENCE [LARGE SCALE GENOMIC DNA]</scope>
    <source>
        <strain evidence="7 8">OYT1</strain>
    </source>
</reference>
<comment type="catalytic activity">
    <reaction evidence="3 4">
        <text>[thioredoxin]-disulfide + L-methionine + H2O = L-methionine (S)-S-oxide + [thioredoxin]-dithiol</text>
        <dbReference type="Rhea" id="RHEA:19993"/>
        <dbReference type="Rhea" id="RHEA-COMP:10698"/>
        <dbReference type="Rhea" id="RHEA-COMP:10700"/>
        <dbReference type="ChEBI" id="CHEBI:15377"/>
        <dbReference type="ChEBI" id="CHEBI:29950"/>
        <dbReference type="ChEBI" id="CHEBI:50058"/>
        <dbReference type="ChEBI" id="CHEBI:57844"/>
        <dbReference type="ChEBI" id="CHEBI:58772"/>
        <dbReference type="EC" id="1.8.4.11"/>
    </reaction>
</comment>
<sequence length="193" mass="21814">MPHLLLILLSLFTLNGYAATKGTTMPSTYQTAYLAGGCFWGMEELVRQIPGVMETEVGYTGGDTPQARYEQVKTGRTGHAESLKIVFDPKRLTYRHLLFEFFRMHNPTTANRQGNDLGTQYRSAIFTTSAEQQATAAEVIRTVDASGEWGAKVVTAVTPFKEFWRAEEYHQKYLVKHPDGYTCHAIRHFRLGE</sequence>
<dbReference type="GO" id="GO:0008113">
    <property type="term" value="F:peptide-methionine (S)-S-oxide reductase activity"/>
    <property type="evidence" value="ECO:0007669"/>
    <property type="project" value="UniProtKB-UniRule"/>
</dbReference>
<feature type="domain" description="Peptide methionine sulphoxide reductase MsrA" evidence="6">
    <location>
        <begin position="31"/>
        <end position="183"/>
    </location>
</feature>
<name>A0A2Z6GDE2_9PROT</name>
<dbReference type="AlphaFoldDB" id="A0A2Z6GDE2"/>
<keyword evidence="5" id="KW-0732">Signal</keyword>
<feature type="signal peptide" evidence="5">
    <location>
        <begin position="1"/>
        <end position="18"/>
    </location>
</feature>
<evidence type="ECO:0000256" key="1">
    <source>
        <dbReference type="ARBA" id="ARBA00023002"/>
    </source>
</evidence>
<dbReference type="Gene3D" id="3.30.1060.10">
    <property type="entry name" value="Peptide methionine sulphoxide reductase MsrA"/>
    <property type="match status" value="1"/>
</dbReference>
<dbReference type="InterPro" id="IPR002569">
    <property type="entry name" value="Met_Sox_Rdtase_MsrA_dom"/>
</dbReference>
<comment type="catalytic activity">
    <reaction evidence="2 4">
        <text>L-methionyl-[protein] + [thioredoxin]-disulfide + H2O = L-methionyl-(S)-S-oxide-[protein] + [thioredoxin]-dithiol</text>
        <dbReference type="Rhea" id="RHEA:14217"/>
        <dbReference type="Rhea" id="RHEA-COMP:10698"/>
        <dbReference type="Rhea" id="RHEA-COMP:10700"/>
        <dbReference type="Rhea" id="RHEA-COMP:12313"/>
        <dbReference type="Rhea" id="RHEA-COMP:12315"/>
        <dbReference type="ChEBI" id="CHEBI:15377"/>
        <dbReference type="ChEBI" id="CHEBI:16044"/>
        <dbReference type="ChEBI" id="CHEBI:29950"/>
        <dbReference type="ChEBI" id="CHEBI:44120"/>
        <dbReference type="ChEBI" id="CHEBI:50058"/>
        <dbReference type="EC" id="1.8.4.11"/>
    </reaction>
</comment>
<evidence type="ECO:0000256" key="4">
    <source>
        <dbReference type="HAMAP-Rule" id="MF_01401"/>
    </source>
</evidence>
<dbReference type="NCBIfam" id="TIGR00401">
    <property type="entry name" value="msrA"/>
    <property type="match status" value="1"/>
</dbReference>
<evidence type="ECO:0000313" key="8">
    <source>
        <dbReference type="Proteomes" id="UP000033070"/>
    </source>
</evidence>
<dbReference type="SUPFAM" id="SSF55068">
    <property type="entry name" value="Peptide methionine sulfoxide reductase"/>
    <property type="match status" value="1"/>
</dbReference>
<organism evidence="7 8">
    <name type="scientific">Ferriphaselus amnicola</name>
    <dbReference type="NCBI Taxonomy" id="1188319"/>
    <lineage>
        <taxon>Bacteria</taxon>
        <taxon>Pseudomonadati</taxon>
        <taxon>Pseudomonadota</taxon>
        <taxon>Betaproteobacteria</taxon>
        <taxon>Nitrosomonadales</taxon>
        <taxon>Gallionellaceae</taxon>
        <taxon>Ferriphaselus</taxon>
    </lineage>
</organism>
<dbReference type="STRING" id="1188319.OYT1_00836"/>
<comment type="function">
    <text evidence="4">Has an important function as a repair enzyme for proteins that have been inactivated by oxidation. Catalyzes the reversible oxidation-reduction of methionine sulfoxide in proteins to methionine.</text>
</comment>
<proteinExistence type="inferred from homology"/>
<dbReference type="GO" id="GO:0033744">
    <property type="term" value="F:L-methionine:thioredoxin-disulfide S-oxidoreductase activity"/>
    <property type="evidence" value="ECO:0007669"/>
    <property type="project" value="RHEA"/>
</dbReference>
<evidence type="ECO:0000259" key="6">
    <source>
        <dbReference type="Pfam" id="PF01625"/>
    </source>
</evidence>
<dbReference type="Proteomes" id="UP000033070">
    <property type="component" value="Chromosome"/>
</dbReference>
<dbReference type="PANTHER" id="PTHR43774">
    <property type="entry name" value="PEPTIDE METHIONINE SULFOXIDE REDUCTASE"/>
    <property type="match status" value="1"/>
</dbReference>